<dbReference type="GO" id="GO:0004519">
    <property type="term" value="F:endonuclease activity"/>
    <property type="evidence" value="ECO:0007669"/>
    <property type="project" value="InterPro"/>
</dbReference>
<dbReference type="InterPro" id="IPR004860">
    <property type="entry name" value="LAGLIDADG_dom"/>
</dbReference>
<protein>
    <recommendedName>
        <fullName evidence="1">Homing endonuclease LAGLIDADG domain-containing protein</fullName>
    </recommendedName>
</protein>
<accession>A0A0U2L3X4</accession>
<dbReference type="Gene3D" id="3.10.28.10">
    <property type="entry name" value="Homing endonucleases"/>
    <property type="match status" value="1"/>
</dbReference>
<sequence>MTQLESQWVVGFVDGEGCFFIGLNKNPEMTLGFQVLPEFCVVQHRRDEQILYALKKFWGFGVVRKNHGDRLCYRVRGITNLNKTIIPFFEKHSLKTKKKIDFLKFRKVLQLIENKQHLTIQGLLEIDAIRLEMNTGKSKKKLILIDGKLDLIDI</sequence>
<dbReference type="GO" id="GO:0005739">
    <property type="term" value="C:mitochondrion"/>
    <property type="evidence" value="ECO:0007669"/>
    <property type="project" value="UniProtKB-ARBA"/>
</dbReference>
<evidence type="ECO:0000259" key="1">
    <source>
        <dbReference type="Pfam" id="PF00961"/>
    </source>
</evidence>
<dbReference type="GeneID" id="26648929"/>
<geneLocation type="chloroplast" evidence="2"/>
<dbReference type="PANTHER" id="PTHR36181">
    <property type="entry name" value="INTRON-ENCODED ENDONUCLEASE AI3-RELATED"/>
    <property type="match status" value="1"/>
</dbReference>
<gene>
    <name evidence="2" type="primary">orf6</name>
</gene>
<keyword evidence="2" id="KW-0150">Chloroplast</keyword>
<dbReference type="PANTHER" id="PTHR36181:SF2">
    <property type="entry name" value="INTRON-ENCODED ENDONUCLEASE AI3-RELATED"/>
    <property type="match status" value="1"/>
</dbReference>
<evidence type="ECO:0000313" key="2">
    <source>
        <dbReference type="EMBL" id="ALR86955.1"/>
    </source>
</evidence>
<dbReference type="InterPro" id="IPR051289">
    <property type="entry name" value="LAGLIDADG_Endonuclease"/>
</dbReference>
<organism evidence="2">
    <name type="scientific">Ulva fasciata</name>
    <dbReference type="NCBI Taxonomy" id="111617"/>
    <lineage>
        <taxon>Eukaryota</taxon>
        <taxon>Viridiplantae</taxon>
        <taxon>Chlorophyta</taxon>
        <taxon>core chlorophytes</taxon>
        <taxon>Ulvophyceae</taxon>
        <taxon>OUU clade</taxon>
        <taxon>Ulvales</taxon>
        <taxon>Ulvaceae</taxon>
        <taxon>Ulva</taxon>
    </lineage>
</organism>
<dbReference type="SUPFAM" id="SSF55608">
    <property type="entry name" value="Homing endonucleases"/>
    <property type="match status" value="1"/>
</dbReference>
<dbReference type="EMBL" id="KT882614">
    <property type="protein sequence ID" value="ALR86955.1"/>
    <property type="molecule type" value="Genomic_DNA"/>
</dbReference>
<dbReference type="AlphaFoldDB" id="A0A0U2L3X4"/>
<dbReference type="InterPro" id="IPR027434">
    <property type="entry name" value="Homing_endonucl"/>
</dbReference>
<name>A0A0U2L3X4_9CHLO</name>
<dbReference type="Pfam" id="PF00961">
    <property type="entry name" value="LAGLIDADG_1"/>
    <property type="match status" value="1"/>
</dbReference>
<reference evidence="2" key="1">
    <citation type="journal article" date="2015" name="Mitochondrial DNA">
        <title>De novo assembly of the mitochondrial genome of Ulva fasciata Delile (Ulvophyceae, Chlorophyta), a distromatic blade-forming green macroalga.</title>
        <authorList>
            <person name="Melton J.T.III."/>
            <person name="Lopez-Bautista J.M."/>
        </authorList>
    </citation>
    <scope>NUCLEOTIDE SEQUENCE</scope>
</reference>
<keyword evidence="2" id="KW-0934">Plastid</keyword>
<feature type="domain" description="Homing endonuclease LAGLIDADG" evidence="1">
    <location>
        <begin position="10"/>
        <end position="108"/>
    </location>
</feature>
<proteinExistence type="predicted"/>
<dbReference type="RefSeq" id="YP_009220457.1">
    <property type="nucleotide sequence ID" value="NC_029040.1"/>
</dbReference>